<evidence type="ECO:0000313" key="4">
    <source>
        <dbReference type="Proteomes" id="UP001054902"/>
    </source>
</evidence>
<comment type="caution">
    <text evidence="3">The sequence shown here is derived from an EMBL/GenBank/DDBJ whole genome shotgun (WGS) entry which is preliminary data.</text>
</comment>
<evidence type="ECO:0000256" key="1">
    <source>
        <dbReference type="SAM" id="MobiDB-lite"/>
    </source>
</evidence>
<keyword evidence="2" id="KW-0812">Transmembrane</keyword>
<proteinExistence type="predicted"/>
<sequence>METIEEKLEPIARCCIPYSAVGAAFMFWVGMMLTKQPFYLLGMEDVESCKNNAFGAMWTFIVTFGLSVGFLVYESSAQQRRANTGFDSVEYHQILPPGMSDYQPNVHVSHHGQDSDDEFDSTLELSNFGAPDSPDDGDDDEIEVRELI</sequence>
<evidence type="ECO:0000256" key="2">
    <source>
        <dbReference type="SAM" id="Phobius"/>
    </source>
</evidence>
<gene>
    <name evidence="3" type="ORF">CTEN210_17214</name>
</gene>
<accession>A0AAD3HF61</accession>
<feature type="transmembrane region" description="Helical" evidence="2">
    <location>
        <begin position="12"/>
        <end position="33"/>
    </location>
</feature>
<feature type="transmembrane region" description="Helical" evidence="2">
    <location>
        <begin position="53"/>
        <end position="73"/>
    </location>
</feature>
<name>A0AAD3HF61_9STRA</name>
<organism evidence="3 4">
    <name type="scientific">Chaetoceros tenuissimus</name>
    <dbReference type="NCBI Taxonomy" id="426638"/>
    <lineage>
        <taxon>Eukaryota</taxon>
        <taxon>Sar</taxon>
        <taxon>Stramenopiles</taxon>
        <taxon>Ochrophyta</taxon>
        <taxon>Bacillariophyta</taxon>
        <taxon>Coscinodiscophyceae</taxon>
        <taxon>Chaetocerotophycidae</taxon>
        <taxon>Chaetocerotales</taxon>
        <taxon>Chaetocerotaceae</taxon>
        <taxon>Chaetoceros</taxon>
    </lineage>
</organism>
<dbReference type="AlphaFoldDB" id="A0AAD3HF61"/>
<dbReference type="Proteomes" id="UP001054902">
    <property type="component" value="Unassembled WGS sequence"/>
</dbReference>
<keyword evidence="2" id="KW-0472">Membrane</keyword>
<keyword evidence="2" id="KW-1133">Transmembrane helix</keyword>
<feature type="region of interest" description="Disordered" evidence="1">
    <location>
        <begin position="97"/>
        <end position="148"/>
    </location>
</feature>
<evidence type="ECO:0000313" key="3">
    <source>
        <dbReference type="EMBL" id="GFH60738.1"/>
    </source>
</evidence>
<keyword evidence="4" id="KW-1185">Reference proteome</keyword>
<feature type="compositionally biased region" description="Acidic residues" evidence="1">
    <location>
        <begin position="133"/>
        <end position="148"/>
    </location>
</feature>
<reference evidence="3 4" key="1">
    <citation type="journal article" date="2021" name="Sci. Rep.">
        <title>The genome of the diatom Chaetoceros tenuissimus carries an ancient integrated fragment of an extant virus.</title>
        <authorList>
            <person name="Hongo Y."/>
            <person name="Kimura K."/>
            <person name="Takaki Y."/>
            <person name="Yoshida Y."/>
            <person name="Baba S."/>
            <person name="Kobayashi G."/>
            <person name="Nagasaki K."/>
            <person name="Hano T."/>
            <person name="Tomaru Y."/>
        </authorList>
    </citation>
    <scope>NUCLEOTIDE SEQUENCE [LARGE SCALE GENOMIC DNA]</scope>
    <source>
        <strain evidence="3 4">NIES-3715</strain>
    </source>
</reference>
<protein>
    <submittedName>
        <fullName evidence="3">Uncharacterized protein</fullName>
    </submittedName>
</protein>
<dbReference type="EMBL" id="BLLK01000069">
    <property type="protein sequence ID" value="GFH60738.1"/>
    <property type="molecule type" value="Genomic_DNA"/>
</dbReference>